<dbReference type="InterPro" id="IPR036206">
    <property type="entry name" value="ThiamineP_synth_sf"/>
</dbReference>
<dbReference type="GO" id="GO:0009228">
    <property type="term" value="P:thiamine biosynthetic process"/>
    <property type="evidence" value="ECO:0007669"/>
    <property type="project" value="UniProtKB-KW"/>
</dbReference>
<gene>
    <name evidence="4" type="ORF">SAMN02910265_02919</name>
</gene>
<comment type="pathway">
    <text evidence="1">Cofactor biosynthesis; thiamine diphosphate biosynthesis.</text>
</comment>
<dbReference type="PANTHER" id="PTHR20857:SF15">
    <property type="entry name" value="THIAMINE-PHOSPHATE SYNTHASE"/>
    <property type="match status" value="1"/>
</dbReference>
<protein>
    <submittedName>
        <fullName evidence="4">Thiamine-phosphate pyrophosphorylase</fullName>
    </submittedName>
</protein>
<dbReference type="SUPFAM" id="SSF51391">
    <property type="entry name" value="Thiamin phosphate synthase"/>
    <property type="match status" value="1"/>
</dbReference>
<dbReference type="PANTHER" id="PTHR20857">
    <property type="entry name" value="THIAMINE-PHOSPHATE PYROPHOSPHORYLASE"/>
    <property type="match status" value="1"/>
</dbReference>
<reference evidence="4 5" key="1">
    <citation type="submission" date="2016-10" db="EMBL/GenBank/DDBJ databases">
        <authorList>
            <person name="de Groot N.N."/>
        </authorList>
    </citation>
    <scope>NUCLEOTIDE SEQUENCE [LARGE SCALE GENOMIC DNA]</scope>
    <source>
        <strain evidence="4 5">YAD2003</strain>
    </source>
</reference>
<dbReference type="Pfam" id="PF02581">
    <property type="entry name" value="TMP-TENI"/>
    <property type="match status" value="1"/>
</dbReference>
<dbReference type="AlphaFoldDB" id="A0A1H6LCA5"/>
<dbReference type="InterPro" id="IPR013785">
    <property type="entry name" value="Aldolase_TIM"/>
</dbReference>
<evidence type="ECO:0000313" key="4">
    <source>
        <dbReference type="EMBL" id="SEH82864.1"/>
    </source>
</evidence>
<dbReference type="GO" id="GO:0004789">
    <property type="term" value="F:thiamine-phosphate diphosphorylase activity"/>
    <property type="evidence" value="ECO:0007669"/>
    <property type="project" value="TreeGrafter"/>
</dbReference>
<feature type="domain" description="Thiamine phosphate synthase/TenI" evidence="3">
    <location>
        <begin position="5"/>
        <end position="181"/>
    </location>
</feature>
<dbReference type="CDD" id="cd00564">
    <property type="entry name" value="TMP_TenI"/>
    <property type="match status" value="1"/>
</dbReference>
<accession>A0A1H6LCA5</accession>
<dbReference type="RefSeq" id="WP_074718681.1">
    <property type="nucleotide sequence ID" value="NZ_FNWV01000015.1"/>
</dbReference>
<proteinExistence type="predicted"/>
<dbReference type="Proteomes" id="UP000183190">
    <property type="component" value="Unassembled WGS sequence"/>
</dbReference>
<evidence type="ECO:0000256" key="1">
    <source>
        <dbReference type="ARBA" id="ARBA00004948"/>
    </source>
</evidence>
<organism evidence="4 5">
    <name type="scientific">Ruminococcus flavefaciens</name>
    <dbReference type="NCBI Taxonomy" id="1265"/>
    <lineage>
        <taxon>Bacteria</taxon>
        <taxon>Bacillati</taxon>
        <taxon>Bacillota</taxon>
        <taxon>Clostridia</taxon>
        <taxon>Eubacteriales</taxon>
        <taxon>Oscillospiraceae</taxon>
        <taxon>Ruminococcus</taxon>
    </lineage>
</organism>
<dbReference type="GO" id="GO:0005737">
    <property type="term" value="C:cytoplasm"/>
    <property type="evidence" value="ECO:0007669"/>
    <property type="project" value="TreeGrafter"/>
</dbReference>
<sequence>MSDIICVTARNLCDGDFLQQIEKIAAASPDRIILREKDLPESDYHVLAEEVINICRKYDTTLMLHYYWRTSIELDCKNIHLPLHILREISADEKGSFECIGVSCHSVDDAVEAQKLGANYITAGHIFATDCKKGLAPRGLDFLREVCKSVDIPVYAIGGISPNNIELVRECGAAGGCVMSGFMKCNAPLQYIRKFEKK</sequence>
<dbReference type="InterPro" id="IPR022998">
    <property type="entry name" value="ThiamineP_synth_TenI"/>
</dbReference>
<dbReference type="OrthoDB" id="9815348at2"/>
<keyword evidence="2" id="KW-0784">Thiamine biosynthesis</keyword>
<name>A0A1H6LCA5_RUMFL</name>
<evidence type="ECO:0000259" key="3">
    <source>
        <dbReference type="Pfam" id="PF02581"/>
    </source>
</evidence>
<evidence type="ECO:0000313" key="5">
    <source>
        <dbReference type="Proteomes" id="UP000183190"/>
    </source>
</evidence>
<evidence type="ECO:0000256" key="2">
    <source>
        <dbReference type="ARBA" id="ARBA00022977"/>
    </source>
</evidence>
<dbReference type="Gene3D" id="3.20.20.70">
    <property type="entry name" value="Aldolase class I"/>
    <property type="match status" value="1"/>
</dbReference>
<dbReference type="EMBL" id="FNWV01000015">
    <property type="protein sequence ID" value="SEH82864.1"/>
    <property type="molecule type" value="Genomic_DNA"/>
</dbReference>